<proteinExistence type="predicted"/>
<comment type="caution">
    <text evidence="1">The sequence shown here is derived from an EMBL/GenBank/DDBJ whole genome shotgun (WGS) entry which is preliminary data.</text>
</comment>
<dbReference type="Gene3D" id="3.40.50.300">
    <property type="entry name" value="P-loop containing nucleotide triphosphate hydrolases"/>
    <property type="match status" value="1"/>
</dbReference>
<evidence type="ECO:0008006" key="3">
    <source>
        <dbReference type="Google" id="ProtNLM"/>
    </source>
</evidence>
<dbReference type="Proteomes" id="UP001154282">
    <property type="component" value="Unassembled WGS sequence"/>
</dbReference>
<protein>
    <recommendedName>
        <fullName evidence="3">Sulfotransferase</fullName>
    </recommendedName>
</protein>
<sequence length="34" mass="3844">MVGDWKNYLTSQMAERIDQLTCLKLQGTGLSLDD</sequence>
<evidence type="ECO:0000313" key="1">
    <source>
        <dbReference type="EMBL" id="CAI0378336.1"/>
    </source>
</evidence>
<dbReference type="SUPFAM" id="SSF52540">
    <property type="entry name" value="P-loop containing nucleoside triphosphate hydrolases"/>
    <property type="match status" value="1"/>
</dbReference>
<keyword evidence="2" id="KW-1185">Reference proteome</keyword>
<gene>
    <name evidence="1" type="ORF">LITE_LOCUS1817</name>
</gene>
<dbReference type="InterPro" id="IPR027417">
    <property type="entry name" value="P-loop_NTPase"/>
</dbReference>
<dbReference type="AlphaFoldDB" id="A0AAV0GZ53"/>
<organism evidence="1 2">
    <name type="scientific">Linum tenue</name>
    <dbReference type="NCBI Taxonomy" id="586396"/>
    <lineage>
        <taxon>Eukaryota</taxon>
        <taxon>Viridiplantae</taxon>
        <taxon>Streptophyta</taxon>
        <taxon>Embryophyta</taxon>
        <taxon>Tracheophyta</taxon>
        <taxon>Spermatophyta</taxon>
        <taxon>Magnoliopsida</taxon>
        <taxon>eudicotyledons</taxon>
        <taxon>Gunneridae</taxon>
        <taxon>Pentapetalae</taxon>
        <taxon>rosids</taxon>
        <taxon>fabids</taxon>
        <taxon>Malpighiales</taxon>
        <taxon>Linaceae</taxon>
        <taxon>Linum</taxon>
    </lineage>
</organism>
<reference evidence="1" key="1">
    <citation type="submission" date="2022-08" db="EMBL/GenBank/DDBJ databases">
        <authorList>
            <person name="Gutierrez-Valencia J."/>
        </authorList>
    </citation>
    <scope>NUCLEOTIDE SEQUENCE</scope>
</reference>
<name>A0AAV0GZ53_9ROSI</name>
<evidence type="ECO:0000313" key="2">
    <source>
        <dbReference type="Proteomes" id="UP001154282"/>
    </source>
</evidence>
<dbReference type="EMBL" id="CAMGYJ010000002">
    <property type="protein sequence ID" value="CAI0378336.1"/>
    <property type="molecule type" value="Genomic_DNA"/>
</dbReference>
<accession>A0AAV0GZ53</accession>